<dbReference type="EMBL" id="CAJNRD030001116">
    <property type="protein sequence ID" value="CAG5075193.1"/>
    <property type="molecule type" value="Genomic_DNA"/>
</dbReference>
<reference evidence="1" key="1">
    <citation type="submission" date="2021-04" db="EMBL/GenBank/DDBJ databases">
        <authorList>
            <person name="Chebbi M.A.C M."/>
        </authorList>
    </citation>
    <scope>NUCLEOTIDE SEQUENCE</scope>
</reference>
<keyword evidence="2" id="KW-1185">Reference proteome</keyword>
<dbReference type="Proteomes" id="UP000786811">
    <property type="component" value="Unassembled WGS sequence"/>
</dbReference>
<name>A0A8J2E6H2_COTCN</name>
<proteinExistence type="predicted"/>
<gene>
    <name evidence="1" type="ORF">HICCMSTLAB_LOCUS1347</name>
</gene>
<protein>
    <submittedName>
        <fullName evidence="1">Uncharacterized protein</fullName>
    </submittedName>
</protein>
<accession>A0A8J2E6H2</accession>
<sequence length="64" mass="7657">MLHLDHNKLLYSDFRILLAIKDRAVRRNDKSFLITAIKLWKELLSEIVSLQIFNEFKSACYNLF</sequence>
<evidence type="ECO:0000313" key="1">
    <source>
        <dbReference type="EMBL" id="CAG5075193.1"/>
    </source>
</evidence>
<evidence type="ECO:0000313" key="2">
    <source>
        <dbReference type="Proteomes" id="UP000786811"/>
    </source>
</evidence>
<comment type="caution">
    <text evidence="1">The sequence shown here is derived from an EMBL/GenBank/DDBJ whole genome shotgun (WGS) entry which is preliminary data.</text>
</comment>
<organism evidence="1 2">
    <name type="scientific">Cotesia congregata</name>
    <name type="common">Parasitoid wasp</name>
    <name type="synonym">Apanteles congregatus</name>
    <dbReference type="NCBI Taxonomy" id="51543"/>
    <lineage>
        <taxon>Eukaryota</taxon>
        <taxon>Metazoa</taxon>
        <taxon>Ecdysozoa</taxon>
        <taxon>Arthropoda</taxon>
        <taxon>Hexapoda</taxon>
        <taxon>Insecta</taxon>
        <taxon>Pterygota</taxon>
        <taxon>Neoptera</taxon>
        <taxon>Endopterygota</taxon>
        <taxon>Hymenoptera</taxon>
        <taxon>Apocrita</taxon>
        <taxon>Ichneumonoidea</taxon>
        <taxon>Braconidae</taxon>
        <taxon>Microgastrinae</taxon>
        <taxon>Cotesia</taxon>
    </lineage>
</organism>
<dbReference type="AlphaFoldDB" id="A0A8J2E6H2"/>